<feature type="transmembrane region" description="Helical" evidence="1">
    <location>
        <begin position="115"/>
        <end position="133"/>
    </location>
</feature>
<keyword evidence="1" id="KW-0812">Transmembrane</keyword>
<protein>
    <recommendedName>
        <fullName evidence="3">DUF4153 domain-containing protein</fullName>
    </recommendedName>
</protein>
<keyword evidence="1" id="KW-0472">Membrane</keyword>
<reference evidence="2" key="1">
    <citation type="journal article" date="2012" name="Science">
        <title>Fermentation, hydrogen, and sulfur metabolism in multiple uncultivated bacterial phyla.</title>
        <authorList>
            <person name="Wrighton K.C."/>
            <person name="Thomas B.C."/>
            <person name="Sharon I."/>
            <person name="Miller C.S."/>
            <person name="Castelle C.J."/>
            <person name="VerBerkmoes N.C."/>
            <person name="Wilkins M.J."/>
            <person name="Hettich R.L."/>
            <person name="Lipton M.S."/>
            <person name="Williams K.H."/>
            <person name="Long P.E."/>
            <person name="Banfield J.F."/>
        </authorList>
    </citation>
    <scope>NUCLEOTIDE SEQUENCE [LARGE SCALE GENOMIC DNA]</scope>
</reference>
<feature type="transmembrane region" description="Helical" evidence="1">
    <location>
        <begin position="272"/>
        <end position="290"/>
    </location>
</feature>
<comment type="caution">
    <text evidence="2">The sequence shown here is derived from an EMBL/GenBank/DDBJ whole genome shotgun (WGS) entry which is preliminary data.</text>
</comment>
<evidence type="ECO:0000313" key="2">
    <source>
        <dbReference type="EMBL" id="EKE28536.1"/>
    </source>
</evidence>
<evidence type="ECO:0008006" key="3">
    <source>
        <dbReference type="Google" id="ProtNLM"/>
    </source>
</evidence>
<feature type="transmembrane region" description="Helical" evidence="1">
    <location>
        <begin position="54"/>
        <end position="74"/>
    </location>
</feature>
<proteinExistence type="predicted"/>
<feature type="transmembrane region" description="Helical" evidence="1">
    <location>
        <begin position="86"/>
        <end position="103"/>
    </location>
</feature>
<gene>
    <name evidence="2" type="ORF">ACD_3C00048G0001</name>
</gene>
<name>K2FBN0_9BACT</name>
<dbReference type="InterPro" id="IPR025291">
    <property type="entry name" value="DUF4153"/>
</dbReference>
<feature type="transmembrane region" description="Helical" evidence="1">
    <location>
        <begin position="193"/>
        <end position="211"/>
    </location>
</feature>
<feature type="transmembrane region" description="Helical" evidence="1">
    <location>
        <begin position="332"/>
        <end position="350"/>
    </location>
</feature>
<feature type="transmembrane region" description="Helical" evidence="1">
    <location>
        <begin position="357"/>
        <end position="378"/>
    </location>
</feature>
<dbReference type="AlphaFoldDB" id="K2FBN0"/>
<organism evidence="2">
    <name type="scientific">uncultured bacterium</name>
    <name type="common">gcode 4</name>
    <dbReference type="NCBI Taxonomy" id="1234023"/>
    <lineage>
        <taxon>Bacteria</taxon>
        <taxon>environmental samples</taxon>
    </lineage>
</organism>
<evidence type="ECO:0000256" key="1">
    <source>
        <dbReference type="SAM" id="Phobius"/>
    </source>
</evidence>
<sequence>MKNLFSSLNLENLRSNLTGVFKRFPLPMMLIFAISALLITDLHWDFEQNISNNILKTVFSIVITFFLSLWFYLSSENLKLSNIKKNWLQLLAIFFWIMFFLWLKKDIDNSDSVIFIALTLLWITSYVFFAPYVKKLLSKEDIQGVYYSYFFKIGVVYLISTILWGVLFALWSIWIASVFELFDLSWKISEDIYGDWAIIALSFITPIFALTQIPKKETFNKDQFVENAFFSFLVKFIAIPFICIYFIILYAYSIKVLTNFWDWPKWEVSWLVIWFSIFGYLIYMFSYAFEEKYKFIWFFRKWFPYVVIPQLFMLFYAIYLRIMQYDITMNRYFIVVFGIWLLVISAYLIFSRKKYLAYIPLILTIFTILISIWPWWVYSLPESRQLSRLEKNLVSAWILKNWEIIPLKNETDINQDLSKEIYSWINYLCRYDDCDSIKKLFPKQYEKVVQKHKEDYEYSVKGNLSGRTSEPSAWNIVNWITEEIKVKSYFNEIPNSNMKSIYLNTKEDIFPIDTAWYSKILKIYSTNFSTWAIFYFNSNSIDITENWNVIDTVNAKEIIDKLSAIYSQKKEVKMKKEDMVFELKGNIKSYKVILEHIKIDNPLYEWGEKGRDNYYVWWYVLVK</sequence>
<feature type="transmembrane region" description="Helical" evidence="1">
    <location>
        <begin position="232"/>
        <end position="252"/>
    </location>
</feature>
<accession>K2FBN0</accession>
<keyword evidence="1" id="KW-1133">Transmembrane helix</keyword>
<dbReference type="EMBL" id="AMFJ01000322">
    <property type="protein sequence ID" value="EKE28536.1"/>
    <property type="molecule type" value="Genomic_DNA"/>
</dbReference>
<feature type="transmembrane region" description="Helical" evidence="1">
    <location>
        <begin position="145"/>
        <end position="173"/>
    </location>
</feature>
<feature type="transmembrane region" description="Helical" evidence="1">
    <location>
        <begin position="24"/>
        <end position="42"/>
    </location>
</feature>
<dbReference type="Pfam" id="PF13687">
    <property type="entry name" value="DUF4153"/>
    <property type="match status" value="1"/>
</dbReference>
<feature type="transmembrane region" description="Helical" evidence="1">
    <location>
        <begin position="302"/>
        <end position="320"/>
    </location>
</feature>